<organism evidence="1 2">
    <name type="scientific">Mesonia oceanica</name>
    <dbReference type="NCBI Taxonomy" id="2687242"/>
    <lineage>
        <taxon>Bacteria</taxon>
        <taxon>Pseudomonadati</taxon>
        <taxon>Bacteroidota</taxon>
        <taxon>Flavobacteriia</taxon>
        <taxon>Flavobacteriales</taxon>
        <taxon>Flavobacteriaceae</taxon>
        <taxon>Mesonia</taxon>
    </lineage>
</organism>
<gene>
    <name evidence="1" type="ORF">FVB9532_02982</name>
</gene>
<accession>A0AC61YCV7</accession>
<evidence type="ECO:0000313" key="2">
    <source>
        <dbReference type="Proteomes" id="UP000356253"/>
    </source>
</evidence>
<reference evidence="1" key="1">
    <citation type="submission" date="2019-09" db="EMBL/GenBank/DDBJ databases">
        <authorList>
            <person name="Rodrigo-Torres L."/>
            <person name="Arahal R. D."/>
            <person name="Lucena T."/>
        </authorList>
    </citation>
    <scope>NUCLEOTIDE SEQUENCE</scope>
    <source>
        <strain evidence="1">ISS653</strain>
    </source>
</reference>
<dbReference type="EMBL" id="CABVMM010000012">
    <property type="protein sequence ID" value="VVV01688.1"/>
    <property type="molecule type" value="Genomic_DNA"/>
</dbReference>
<sequence>MKRKLLLLVGIISLASCSPNIVNTWNIDKYEVINDKGQNTTSQNIGTITFKKNGKGMKDINYNVFQNDYTDQSEFRYELHNDYIIIKNTDKKDESALNKTWIIVSDKSKNQVWKSTDGNESVQVLELSR</sequence>
<proteinExistence type="predicted"/>
<keyword evidence="2" id="KW-1185">Reference proteome</keyword>
<comment type="caution">
    <text evidence="1">The sequence shown here is derived from an EMBL/GenBank/DDBJ whole genome shotgun (WGS) entry which is preliminary data.</text>
</comment>
<name>A0AC61YCV7_9FLAO</name>
<protein>
    <submittedName>
        <fullName evidence="1">Uncharacterized protein</fullName>
    </submittedName>
</protein>
<evidence type="ECO:0000313" key="1">
    <source>
        <dbReference type="EMBL" id="VVV01688.1"/>
    </source>
</evidence>
<dbReference type="Proteomes" id="UP000356253">
    <property type="component" value="Unassembled WGS sequence"/>
</dbReference>